<evidence type="ECO:0000313" key="8">
    <source>
        <dbReference type="Proteomes" id="UP000187406"/>
    </source>
</evidence>
<organism evidence="7 8">
    <name type="scientific">Cephalotus follicularis</name>
    <name type="common">Albany pitcher plant</name>
    <dbReference type="NCBI Taxonomy" id="3775"/>
    <lineage>
        <taxon>Eukaryota</taxon>
        <taxon>Viridiplantae</taxon>
        <taxon>Streptophyta</taxon>
        <taxon>Embryophyta</taxon>
        <taxon>Tracheophyta</taxon>
        <taxon>Spermatophyta</taxon>
        <taxon>Magnoliopsida</taxon>
        <taxon>eudicotyledons</taxon>
        <taxon>Gunneridae</taxon>
        <taxon>Pentapetalae</taxon>
        <taxon>rosids</taxon>
        <taxon>fabids</taxon>
        <taxon>Oxalidales</taxon>
        <taxon>Cephalotaceae</taxon>
        <taxon>Cephalotus</taxon>
    </lineage>
</organism>
<dbReference type="InterPro" id="IPR044174">
    <property type="entry name" value="BC10-like"/>
</dbReference>
<comment type="subcellular location">
    <subcellularLocation>
        <location evidence="1">Membrane</location>
        <topology evidence="1">Single-pass type II membrane protein</topology>
    </subcellularLocation>
</comment>
<evidence type="ECO:0000256" key="6">
    <source>
        <dbReference type="SAM" id="Phobius"/>
    </source>
</evidence>
<dbReference type="InParanoid" id="A0A1Q3C575"/>
<dbReference type="EMBL" id="BDDD01001334">
    <property type="protein sequence ID" value="GAV75238.1"/>
    <property type="molecule type" value="Genomic_DNA"/>
</dbReference>
<sequence length="235" mass="27087">MPSKRLLAFEEVKDTAAIGIGVKMNSSRPLSRKAILTFMLLLVLGFCFSTISVNTYRTFVKKSVIVEALSTYQPFFEEASSIESWIRTPSSLWHAMNDTELFWRASFYPRIKEYPFKRVPKIAFMFLATGPLPLAPLWQKFFDGHEGLYSIYIHSTPSYVASFPPTSVFYNRQIPSQLVEWGQMSMCDAERRLLANALLDISTEWFVLVSESCIPLRNFTIVYRYISRSKYSFVG</sequence>
<dbReference type="PANTHER" id="PTHR31042:SF122">
    <property type="entry name" value="CORE-2_I-BRANCHING ENZYME"/>
    <property type="match status" value="1"/>
</dbReference>
<proteinExistence type="predicted"/>
<gene>
    <name evidence="7" type="ORF">CFOL_v3_18717</name>
</gene>
<dbReference type="STRING" id="3775.A0A1Q3C575"/>
<dbReference type="OrthoDB" id="191334at2759"/>
<keyword evidence="6" id="KW-1133">Transmembrane helix</keyword>
<protein>
    <submittedName>
        <fullName evidence="7">Branch domain-containing protein</fullName>
    </submittedName>
</protein>
<comment type="caution">
    <text evidence="7">The sequence shown here is derived from an EMBL/GenBank/DDBJ whole genome shotgun (WGS) entry which is preliminary data.</text>
</comment>
<reference evidence="8" key="1">
    <citation type="submission" date="2016-04" db="EMBL/GenBank/DDBJ databases">
        <title>Cephalotus genome sequencing.</title>
        <authorList>
            <person name="Fukushima K."/>
            <person name="Hasebe M."/>
            <person name="Fang X."/>
        </authorList>
    </citation>
    <scope>NUCLEOTIDE SEQUENCE [LARGE SCALE GENOMIC DNA]</scope>
    <source>
        <strain evidence="8">cv. St1</strain>
    </source>
</reference>
<evidence type="ECO:0000256" key="4">
    <source>
        <dbReference type="ARBA" id="ARBA00023136"/>
    </source>
</evidence>
<evidence type="ECO:0000313" key="7">
    <source>
        <dbReference type="EMBL" id="GAV75238.1"/>
    </source>
</evidence>
<keyword evidence="8" id="KW-1185">Reference proteome</keyword>
<evidence type="ECO:0000256" key="3">
    <source>
        <dbReference type="ARBA" id="ARBA00022679"/>
    </source>
</evidence>
<dbReference type="Proteomes" id="UP000187406">
    <property type="component" value="Unassembled WGS sequence"/>
</dbReference>
<dbReference type="GO" id="GO:0016757">
    <property type="term" value="F:glycosyltransferase activity"/>
    <property type="evidence" value="ECO:0007669"/>
    <property type="project" value="UniProtKB-KW"/>
</dbReference>
<name>A0A1Q3C575_CEPFO</name>
<keyword evidence="6" id="KW-0812">Transmembrane</keyword>
<keyword evidence="2" id="KW-0328">Glycosyltransferase</keyword>
<dbReference type="Pfam" id="PF02485">
    <property type="entry name" value="Branch"/>
    <property type="match status" value="1"/>
</dbReference>
<feature type="non-terminal residue" evidence="7">
    <location>
        <position position="235"/>
    </location>
</feature>
<evidence type="ECO:0000256" key="2">
    <source>
        <dbReference type="ARBA" id="ARBA00022676"/>
    </source>
</evidence>
<dbReference type="AlphaFoldDB" id="A0A1Q3C575"/>
<dbReference type="PANTHER" id="PTHR31042">
    <property type="entry name" value="CORE-2/I-BRANCHING BETA-1,6-N-ACETYLGLUCOSAMINYLTRANSFERASE FAMILY PROTEIN-RELATED"/>
    <property type="match status" value="1"/>
</dbReference>
<feature type="transmembrane region" description="Helical" evidence="6">
    <location>
        <begin position="34"/>
        <end position="53"/>
    </location>
</feature>
<evidence type="ECO:0000256" key="5">
    <source>
        <dbReference type="ARBA" id="ARBA00023180"/>
    </source>
</evidence>
<accession>A0A1Q3C575</accession>
<keyword evidence="5" id="KW-0325">Glycoprotein</keyword>
<dbReference type="GO" id="GO:0016020">
    <property type="term" value="C:membrane"/>
    <property type="evidence" value="ECO:0007669"/>
    <property type="project" value="UniProtKB-SubCell"/>
</dbReference>
<evidence type="ECO:0000256" key="1">
    <source>
        <dbReference type="ARBA" id="ARBA00004606"/>
    </source>
</evidence>
<keyword evidence="4 6" id="KW-0472">Membrane</keyword>
<dbReference type="InterPro" id="IPR003406">
    <property type="entry name" value="Glyco_trans_14"/>
</dbReference>
<keyword evidence="3" id="KW-0808">Transferase</keyword>